<proteinExistence type="predicted"/>
<name>A0A5R8WJC9_9BACT</name>
<organism evidence="1 2">
    <name type="scientific">Hymenobacter jeollabukensis</name>
    <dbReference type="NCBI Taxonomy" id="2025313"/>
    <lineage>
        <taxon>Bacteria</taxon>
        <taxon>Pseudomonadati</taxon>
        <taxon>Bacteroidota</taxon>
        <taxon>Cytophagia</taxon>
        <taxon>Cytophagales</taxon>
        <taxon>Hymenobacteraceae</taxon>
        <taxon>Hymenobacter</taxon>
    </lineage>
</organism>
<dbReference type="RefSeq" id="WP_138081547.1">
    <property type="nucleotide sequence ID" value="NZ_VAJM01000016.1"/>
</dbReference>
<dbReference type="Proteomes" id="UP000305517">
    <property type="component" value="Unassembled WGS sequence"/>
</dbReference>
<accession>A0A5R8WJC9</accession>
<evidence type="ECO:0000313" key="2">
    <source>
        <dbReference type="Proteomes" id="UP000305517"/>
    </source>
</evidence>
<gene>
    <name evidence="1" type="ORF">FDY95_23035</name>
</gene>
<keyword evidence="2" id="KW-1185">Reference proteome</keyword>
<sequence length="137" mass="15410">MIYKKSLEQLCISFRSHKQHFSMPVKPRPVFLFDAAKNLVKKFEGGSTACGEYIKAARNTVQQAADRGSLIGGMYYVSWTDKLKVPERTKHDRNPLGRGTAFNRDAGWDRGAASELLSRDRLRSDDYLLSEAALGLL</sequence>
<dbReference type="AlphaFoldDB" id="A0A5R8WJC9"/>
<protein>
    <submittedName>
        <fullName evidence="1">Uncharacterized protein</fullName>
    </submittedName>
</protein>
<comment type="caution">
    <text evidence="1">The sequence shown here is derived from an EMBL/GenBank/DDBJ whole genome shotgun (WGS) entry which is preliminary data.</text>
</comment>
<evidence type="ECO:0000313" key="1">
    <source>
        <dbReference type="EMBL" id="TLM88713.1"/>
    </source>
</evidence>
<reference evidence="1 2" key="1">
    <citation type="submission" date="2019-05" db="EMBL/GenBank/DDBJ databases">
        <title>Hymenobacter edaphi sp. nov., isolated from abandoned arsenic-contaminated farmland soil.</title>
        <authorList>
            <person name="Nie L."/>
        </authorList>
    </citation>
    <scope>NUCLEOTIDE SEQUENCE [LARGE SCALE GENOMIC DNA]</scope>
    <source>
        <strain evidence="1 2">1-3-3-8</strain>
    </source>
</reference>
<dbReference type="EMBL" id="VAJM01000016">
    <property type="protein sequence ID" value="TLM88713.1"/>
    <property type="molecule type" value="Genomic_DNA"/>
</dbReference>